<organism evidence="1 2">
    <name type="scientific">Cuscuta campestris</name>
    <dbReference type="NCBI Taxonomy" id="132261"/>
    <lineage>
        <taxon>Eukaryota</taxon>
        <taxon>Viridiplantae</taxon>
        <taxon>Streptophyta</taxon>
        <taxon>Embryophyta</taxon>
        <taxon>Tracheophyta</taxon>
        <taxon>Spermatophyta</taxon>
        <taxon>Magnoliopsida</taxon>
        <taxon>eudicotyledons</taxon>
        <taxon>Gunneridae</taxon>
        <taxon>Pentapetalae</taxon>
        <taxon>asterids</taxon>
        <taxon>lamiids</taxon>
        <taxon>Solanales</taxon>
        <taxon>Convolvulaceae</taxon>
        <taxon>Cuscuteae</taxon>
        <taxon>Cuscuta</taxon>
        <taxon>Cuscuta subgen. Grammica</taxon>
        <taxon>Cuscuta sect. Cleistogrammica</taxon>
    </lineage>
</organism>
<protein>
    <submittedName>
        <fullName evidence="1">Uncharacterized protein</fullName>
    </submittedName>
</protein>
<sequence>MEHPEGIVEKVRCWNIEVNGLIVGTVVHRSRSIQNSGQQLSPNFRIKRFAISWRNDGDMLKIPQAVQL</sequence>
<reference evidence="1 2" key="1">
    <citation type="submission" date="2018-04" db="EMBL/GenBank/DDBJ databases">
        <authorList>
            <person name="Vogel A."/>
        </authorList>
    </citation>
    <scope>NUCLEOTIDE SEQUENCE [LARGE SCALE GENOMIC DNA]</scope>
</reference>
<dbReference type="AlphaFoldDB" id="A0A484LYS3"/>
<keyword evidence="2" id="KW-1185">Reference proteome</keyword>
<accession>A0A484LYS3</accession>
<dbReference type="EMBL" id="OOIL02002239">
    <property type="protein sequence ID" value="VFQ81447.1"/>
    <property type="molecule type" value="Genomic_DNA"/>
</dbReference>
<name>A0A484LYS3_9ASTE</name>
<evidence type="ECO:0000313" key="2">
    <source>
        <dbReference type="Proteomes" id="UP000595140"/>
    </source>
</evidence>
<gene>
    <name evidence="1" type="ORF">CCAM_LOCUS23223</name>
</gene>
<proteinExistence type="predicted"/>
<dbReference type="Proteomes" id="UP000595140">
    <property type="component" value="Unassembled WGS sequence"/>
</dbReference>
<evidence type="ECO:0000313" key="1">
    <source>
        <dbReference type="EMBL" id="VFQ81447.1"/>
    </source>
</evidence>